<evidence type="ECO:0000259" key="2">
    <source>
        <dbReference type="PROSITE" id="PS50031"/>
    </source>
</evidence>
<feature type="compositionally biased region" description="Low complexity" evidence="1">
    <location>
        <begin position="207"/>
        <end position="220"/>
    </location>
</feature>
<feature type="compositionally biased region" description="Polar residues" evidence="1">
    <location>
        <begin position="777"/>
        <end position="794"/>
    </location>
</feature>
<feature type="compositionally biased region" description="Polar residues" evidence="1">
    <location>
        <begin position="719"/>
        <end position="743"/>
    </location>
</feature>
<dbReference type="Gene3D" id="1.10.238.10">
    <property type="entry name" value="EF-hand"/>
    <property type="match status" value="2"/>
</dbReference>
<feature type="compositionally biased region" description="Basic and acidic residues" evidence="1">
    <location>
        <begin position="128"/>
        <end position="140"/>
    </location>
</feature>
<dbReference type="PROSITE" id="PS50222">
    <property type="entry name" value="EF_HAND_2"/>
    <property type="match status" value="1"/>
</dbReference>
<dbReference type="Pfam" id="PF12763">
    <property type="entry name" value="EH"/>
    <property type="match status" value="1"/>
</dbReference>
<dbReference type="InterPro" id="IPR011992">
    <property type="entry name" value="EF-hand-dom_pair"/>
</dbReference>
<dbReference type="InterPro" id="IPR000261">
    <property type="entry name" value="EH_dom"/>
</dbReference>
<reference evidence="5" key="1">
    <citation type="submission" date="2025-08" db="UniProtKB">
        <authorList>
            <consortium name="RefSeq"/>
        </authorList>
    </citation>
    <scope>IDENTIFICATION</scope>
    <source>
        <strain evidence="5">Aabys</strain>
        <tissue evidence="5">Whole body</tissue>
    </source>
</reference>
<dbReference type="SUPFAM" id="SSF47473">
    <property type="entry name" value="EF-hand"/>
    <property type="match status" value="2"/>
</dbReference>
<dbReference type="SMART" id="SM00027">
    <property type="entry name" value="EH"/>
    <property type="match status" value="1"/>
</dbReference>
<dbReference type="GeneID" id="101901206"/>
<dbReference type="InterPro" id="IPR002048">
    <property type="entry name" value="EF_hand_dom"/>
</dbReference>
<dbReference type="RefSeq" id="XP_058988098.1">
    <property type="nucleotide sequence ID" value="XM_059132115.1"/>
</dbReference>
<accession>A0ABM3VQL2</accession>
<dbReference type="PANTHER" id="PTHR11216">
    <property type="entry name" value="EH DOMAIN"/>
    <property type="match status" value="1"/>
</dbReference>
<organism evidence="4 5">
    <name type="scientific">Musca domestica</name>
    <name type="common">House fly</name>
    <dbReference type="NCBI Taxonomy" id="7370"/>
    <lineage>
        <taxon>Eukaryota</taxon>
        <taxon>Metazoa</taxon>
        <taxon>Ecdysozoa</taxon>
        <taxon>Arthropoda</taxon>
        <taxon>Hexapoda</taxon>
        <taxon>Insecta</taxon>
        <taxon>Pterygota</taxon>
        <taxon>Neoptera</taxon>
        <taxon>Endopterygota</taxon>
        <taxon>Diptera</taxon>
        <taxon>Brachycera</taxon>
        <taxon>Muscomorpha</taxon>
        <taxon>Muscoidea</taxon>
        <taxon>Muscidae</taxon>
        <taxon>Musca</taxon>
    </lineage>
</organism>
<feature type="domain" description="EH" evidence="2">
    <location>
        <begin position="276"/>
        <end position="365"/>
    </location>
</feature>
<feature type="region of interest" description="Disordered" evidence="1">
    <location>
        <begin position="774"/>
        <end position="811"/>
    </location>
</feature>
<dbReference type="CDD" id="cd00052">
    <property type="entry name" value="EH"/>
    <property type="match status" value="1"/>
</dbReference>
<feature type="region of interest" description="Disordered" evidence="1">
    <location>
        <begin position="243"/>
        <end position="264"/>
    </location>
</feature>
<feature type="region of interest" description="Disordered" evidence="1">
    <location>
        <begin position="107"/>
        <end position="223"/>
    </location>
</feature>
<feature type="region of interest" description="Disordered" evidence="1">
    <location>
        <begin position="634"/>
        <end position="654"/>
    </location>
</feature>
<feature type="region of interest" description="Disordered" evidence="1">
    <location>
        <begin position="687"/>
        <end position="749"/>
    </location>
</feature>
<dbReference type="PANTHER" id="PTHR11216:SF174">
    <property type="entry name" value="GH06923P"/>
    <property type="match status" value="1"/>
</dbReference>
<dbReference type="Proteomes" id="UP001652621">
    <property type="component" value="Unplaced"/>
</dbReference>
<dbReference type="PROSITE" id="PS50031">
    <property type="entry name" value="EH"/>
    <property type="match status" value="1"/>
</dbReference>
<evidence type="ECO:0000313" key="5">
    <source>
        <dbReference type="RefSeq" id="XP_058988098.1"/>
    </source>
</evidence>
<protein>
    <submittedName>
        <fullName evidence="5">RalBP1-associated Eps domain-containing protein 2</fullName>
    </submittedName>
</protein>
<sequence length="948" mass="103719">MEEVSLTETESRYYGDLFLCCDEEKTGKIPMLKASELFRSANLSSEKILEIISLAGIPDTAIHVSRAQFYSCLKLIAAYQASLQLRQELIAASVQLPLPRFSWNDTGSKLEVNNHQPHHHAIPPPPVTDRRNSLQRRTEWTDANPIGSRRNSSSTHQHKSDICAASSDLQSTDSEVEQCESSCGGEEGIAGNMHSKHHRGGSPEAWSTNSDSPTPTPTNTERPWAKETLWQGLLGDEHRQLLGTEEESSDRHSSDDDDEDDNETDLEAVYQITPEQREYYFNQFKAVHHDINGLLSGQAARVFFEKSRIPVEELRHIWQLCDVTRDGALSLAEFTAAMHLVVLRRNNIPLPATLPQCLHPTVLKRTTLANHMLNPEPAEADLLHLDEDEEDNTDNTIVGMNTGMSLTGNSTSSARMLNENAVMNLSTLSASSQASASSRQVATTATKILIPLLHQPYHRRHLLKIEVFQILQKWINPLLLLHLMLQVQNQAIAQVKIIRCGQQRWAMKTILNLLRQRCDTQPSQWTKFNESPTSNVSSPGPKPVNFDMQRTAQAVVSDPQILHPVPLRVTPVGGVVTTNATVAPTIDKLNHEPSADSVLAVRESSPKSSIFATNNTSQHRDSLQNNDLRAIQRPQAKKIPPKNIGAIPPPPQREPATVAIAASNMASHAAETSSSSGVNILSTSMLISKKDPPPLPPPRPHRHGRSSSLDLNKFKIGTPSGTQPENSDPQQMYSLPPQSSTTGRGLPSAAVALPPTRLSLQSNQRVSAFEVYRKPNTPRNSQSPKPVAAPNSQQVPPPIPPPFGSGGATALTTLPNSDLYEKRVNAISETLRHVSFKQESNNNMTDVLRHLREQNNLLLRLCNDLSDELLTVQTRKEEMRLQLEASASLICNDGVIGFPPSAAATTTASNSNLGAPMGLCVRTGSSISAPVTANVTGGSGSSGVHSNV</sequence>
<name>A0ABM3VQL2_MUSDO</name>
<proteinExistence type="predicted"/>
<feature type="domain" description="EF-hand" evidence="3">
    <location>
        <begin position="309"/>
        <end position="344"/>
    </location>
</feature>
<gene>
    <name evidence="5" type="primary">LOC101901206</name>
</gene>
<keyword evidence="4" id="KW-1185">Reference proteome</keyword>
<evidence type="ECO:0000313" key="4">
    <source>
        <dbReference type="Proteomes" id="UP001652621"/>
    </source>
</evidence>
<evidence type="ECO:0000256" key="1">
    <source>
        <dbReference type="SAM" id="MobiDB-lite"/>
    </source>
</evidence>
<evidence type="ECO:0000259" key="3">
    <source>
        <dbReference type="PROSITE" id="PS50222"/>
    </source>
</evidence>
<feature type="compositionally biased region" description="Acidic residues" evidence="1">
    <location>
        <begin position="255"/>
        <end position="264"/>
    </location>
</feature>